<dbReference type="Proteomes" id="UP000324241">
    <property type="component" value="Unassembled WGS sequence"/>
</dbReference>
<dbReference type="InterPro" id="IPR050386">
    <property type="entry name" value="Glycosyl_hydrolase_5"/>
</dbReference>
<dbReference type="EMBL" id="QUQM01000006">
    <property type="protein sequence ID" value="KAA8644692.1"/>
    <property type="molecule type" value="Genomic_DNA"/>
</dbReference>
<evidence type="ECO:0000256" key="1">
    <source>
        <dbReference type="ARBA" id="ARBA00005641"/>
    </source>
</evidence>
<keyword evidence="4" id="KW-0175">Coiled coil</keyword>
<keyword evidence="3" id="KW-0326">Glycosidase</keyword>
<evidence type="ECO:0000313" key="6">
    <source>
        <dbReference type="Proteomes" id="UP000324241"/>
    </source>
</evidence>
<dbReference type="PANTHER" id="PTHR31297">
    <property type="entry name" value="GLUCAN ENDO-1,6-BETA-GLUCOSIDASE B"/>
    <property type="match status" value="1"/>
</dbReference>
<protein>
    <submittedName>
        <fullName evidence="5">Glucan 1,3-beta-glucosidase 3</fullName>
    </submittedName>
</protein>
<dbReference type="VEuPathDB" id="FungiDB:EYZ11_003521"/>
<evidence type="ECO:0000313" key="5">
    <source>
        <dbReference type="EMBL" id="KAA8644692.1"/>
    </source>
</evidence>
<dbReference type="GO" id="GO:0009251">
    <property type="term" value="P:glucan catabolic process"/>
    <property type="evidence" value="ECO:0007669"/>
    <property type="project" value="TreeGrafter"/>
</dbReference>
<dbReference type="GO" id="GO:0005576">
    <property type="term" value="C:extracellular region"/>
    <property type="evidence" value="ECO:0007669"/>
    <property type="project" value="TreeGrafter"/>
</dbReference>
<sequence>MPDLGLPPPTVSDIFRYRYQHGTNLGSMFMHGPWLDNNVSERDLDGSKELEALKRDVARCNSIRIPIGFYTFGPTFCLGTGFEGEPSLVYNNCWNILKRLIVQCSNHGIGVLIDLKSIPGGKDKYGEENSEKEITFHDLWGVIGVQISSEKDWRTWGHDWYDEVLEITSSIDPTLPIYINDGQNLHAALDYAILKNRLPAPVGRSPIIVESHKHFTSESDRSLGPRAIIGRVSDELTELAAHHDKVVSQGIAIDVYVGEWSCVMDDQTWKRVDMSERPELTKRFGQAQARQWASKACGSAFCSFKPNGMYDADMDYERQVSTGAIPSPVWLTFPRLKVLAKLDQAESQRAELKNKFLSQTSASTSPHGRRRFCLGWDLGFSDALNFFAAMARDILPGHRVGGDKIGAMELWIRKRVMEASCLGEDLDLEWENGFRTGVDDFYNTVGI</sequence>
<reference evidence="5 6" key="1">
    <citation type="submission" date="2019-08" db="EMBL/GenBank/DDBJ databases">
        <title>The genome sequence of a newly discovered highly antifungal drug resistant Aspergillus species, Aspergillus tanneri NIH 1004.</title>
        <authorList>
            <person name="Mounaud S."/>
            <person name="Singh I."/>
            <person name="Joardar V."/>
            <person name="Pakala S."/>
            <person name="Pakala S."/>
            <person name="Venepally P."/>
            <person name="Chung J.K."/>
            <person name="Losada L."/>
            <person name="Nierman W.C."/>
        </authorList>
    </citation>
    <scope>NUCLEOTIDE SEQUENCE [LARGE SCALE GENOMIC DNA]</scope>
    <source>
        <strain evidence="5 6">NIH1004</strain>
    </source>
</reference>
<gene>
    <name evidence="5" type="primary">EXG3</name>
    <name evidence="5" type="ORF">ATNIH1004_008898</name>
</gene>
<keyword evidence="2" id="KW-0378">Hydrolase</keyword>
<accession>A0A5M9MCE9</accession>
<dbReference type="GeneID" id="54331600"/>
<evidence type="ECO:0000256" key="4">
    <source>
        <dbReference type="SAM" id="Coils"/>
    </source>
</evidence>
<name>A0A5M9MCE9_9EURO</name>
<dbReference type="SUPFAM" id="SSF51445">
    <property type="entry name" value="(Trans)glycosidases"/>
    <property type="match status" value="1"/>
</dbReference>
<dbReference type="InterPro" id="IPR017853">
    <property type="entry name" value="GH"/>
</dbReference>
<dbReference type="OrthoDB" id="1887033at2759"/>
<evidence type="ECO:0000256" key="2">
    <source>
        <dbReference type="ARBA" id="ARBA00022801"/>
    </source>
</evidence>
<organism evidence="5 6">
    <name type="scientific">Aspergillus tanneri</name>
    <dbReference type="NCBI Taxonomy" id="1220188"/>
    <lineage>
        <taxon>Eukaryota</taxon>
        <taxon>Fungi</taxon>
        <taxon>Dikarya</taxon>
        <taxon>Ascomycota</taxon>
        <taxon>Pezizomycotina</taxon>
        <taxon>Eurotiomycetes</taxon>
        <taxon>Eurotiomycetidae</taxon>
        <taxon>Eurotiales</taxon>
        <taxon>Aspergillaceae</taxon>
        <taxon>Aspergillus</taxon>
        <taxon>Aspergillus subgen. Circumdati</taxon>
    </lineage>
</organism>
<proteinExistence type="inferred from homology"/>
<dbReference type="RefSeq" id="XP_033424053.1">
    <property type="nucleotide sequence ID" value="XM_033573501.1"/>
</dbReference>
<dbReference type="PANTHER" id="PTHR31297:SF43">
    <property type="entry name" value="GLUCAN 1,3-BETA-GLUCOSIDASE 3"/>
    <property type="match status" value="1"/>
</dbReference>
<dbReference type="GO" id="GO:0046557">
    <property type="term" value="F:glucan endo-1,6-beta-glucosidase activity"/>
    <property type="evidence" value="ECO:0007669"/>
    <property type="project" value="TreeGrafter"/>
</dbReference>
<feature type="coiled-coil region" evidence="4">
    <location>
        <begin position="335"/>
        <end position="362"/>
    </location>
</feature>
<dbReference type="GO" id="GO:0009986">
    <property type="term" value="C:cell surface"/>
    <property type="evidence" value="ECO:0007669"/>
    <property type="project" value="TreeGrafter"/>
</dbReference>
<comment type="caution">
    <text evidence="5">The sequence shown here is derived from an EMBL/GenBank/DDBJ whole genome shotgun (WGS) entry which is preliminary data.</text>
</comment>
<comment type="similarity">
    <text evidence="1">Belongs to the glycosyl hydrolase 5 (cellulase A) family.</text>
</comment>
<dbReference type="Gene3D" id="3.20.20.80">
    <property type="entry name" value="Glycosidases"/>
    <property type="match status" value="1"/>
</dbReference>
<dbReference type="AlphaFoldDB" id="A0A5M9MCE9"/>
<evidence type="ECO:0000256" key="3">
    <source>
        <dbReference type="ARBA" id="ARBA00023295"/>
    </source>
</evidence>